<reference evidence="1 2" key="1">
    <citation type="submission" date="2024-04" db="EMBL/GenBank/DDBJ databases">
        <title>Novel species of the genus Ideonella isolated from streams.</title>
        <authorList>
            <person name="Lu H."/>
        </authorList>
    </citation>
    <scope>NUCLEOTIDE SEQUENCE [LARGE SCALE GENOMIC DNA]</scope>
    <source>
        <strain evidence="1 2">DXS29W</strain>
    </source>
</reference>
<proteinExistence type="predicted"/>
<sequence>MGAVGAAQAAIPSNIQFDGYCDGMTGLAKVGTGATGTWSNLDCAGTNAAVGGPQGKGKGESAVGFIMGSYGANVYGAEFTWVVNKDGTWTVYRANDGAYINHGTWSAVAEGAAPRGGKPSVAK</sequence>
<protein>
    <submittedName>
        <fullName evidence="1">Uncharacterized protein</fullName>
    </submittedName>
</protein>
<dbReference type="Proteomes" id="UP001371218">
    <property type="component" value="Unassembled WGS sequence"/>
</dbReference>
<accession>A0ABU9BKI2</accession>
<keyword evidence="2" id="KW-1185">Reference proteome</keyword>
<name>A0ABU9BKI2_9BURK</name>
<gene>
    <name evidence="1" type="ORF">AACH06_06515</name>
</gene>
<dbReference type="RefSeq" id="WP_341424841.1">
    <property type="nucleotide sequence ID" value="NZ_JBBUTG010000003.1"/>
</dbReference>
<evidence type="ECO:0000313" key="1">
    <source>
        <dbReference type="EMBL" id="MEK8030474.1"/>
    </source>
</evidence>
<organism evidence="1 2">
    <name type="scientific">Ideonella lacteola</name>
    <dbReference type="NCBI Taxonomy" id="2984193"/>
    <lineage>
        <taxon>Bacteria</taxon>
        <taxon>Pseudomonadati</taxon>
        <taxon>Pseudomonadota</taxon>
        <taxon>Betaproteobacteria</taxon>
        <taxon>Burkholderiales</taxon>
        <taxon>Sphaerotilaceae</taxon>
        <taxon>Ideonella</taxon>
    </lineage>
</organism>
<comment type="caution">
    <text evidence="1">The sequence shown here is derived from an EMBL/GenBank/DDBJ whole genome shotgun (WGS) entry which is preliminary data.</text>
</comment>
<evidence type="ECO:0000313" key="2">
    <source>
        <dbReference type="Proteomes" id="UP001371218"/>
    </source>
</evidence>
<dbReference type="EMBL" id="JBBUTG010000003">
    <property type="protein sequence ID" value="MEK8030474.1"/>
    <property type="molecule type" value="Genomic_DNA"/>
</dbReference>